<comment type="subcellular location">
    <subcellularLocation>
        <location evidence="1">Cytoplasm</location>
        <location evidence="1">Cytoskeleton</location>
    </subcellularLocation>
</comment>
<dbReference type="InterPro" id="IPR048278">
    <property type="entry name" value="PFN"/>
</dbReference>
<gene>
    <name evidence="7" type="ORF">BWQ96_07044</name>
</gene>
<comment type="caution">
    <text evidence="7">The sequence shown here is derived from an EMBL/GenBank/DDBJ whole genome shotgun (WGS) entry which is preliminary data.</text>
</comment>
<dbReference type="CDD" id="cd00148">
    <property type="entry name" value="PROF"/>
    <property type="match status" value="1"/>
</dbReference>
<sequence length="144" mass="15421">MASWQTYVDDQLMAAGCMYAAIYGHDGSKWASSPGFDISNEECEVLVEALVNSNLGKISGSGFTIATQKYTFTRGEVDDEEGNPSYAQGRCKEEGKSAQGVIIYATTQAFVIGVHDPQYADGASFGSVNTDAGRVADYLMELGF</sequence>
<organism evidence="7 8">
    <name type="scientific">Gracilariopsis chorda</name>
    <dbReference type="NCBI Taxonomy" id="448386"/>
    <lineage>
        <taxon>Eukaryota</taxon>
        <taxon>Rhodophyta</taxon>
        <taxon>Florideophyceae</taxon>
        <taxon>Rhodymeniophycidae</taxon>
        <taxon>Gracilariales</taxon>
        <taxon>Gracilariaceae</taxon>
        <taxon>Gracilariopsis</taxon>
    </lineage>
</organism>
<evidence type="ECO:0000256" key="4">
    <source>
        <dbReference type="ARBA" id="ARBA00023203"/>
    </source>
</evidence>
<dbReference type="AlphaFoldDB" id="A0A2V3IMA4"/>
<dbReference type="Pfam" id="PF00235">
    <property type="entry name" value="Profilin"/>
    <property type="match status" value="1"/>
</dbReference>
<dbReference type="SUPFAM" id="SSF55770">
    <property type="entry name" value="Profilin (actin-binding protein)"/>
    <property type="match status" value="1"/>
</dbReference>
<evidence type="ECO:0000313" key="8">
    <source>
        <dbReference type="Proteomes" id="UP000247409"/>
    </source>
</evidence>
<dbReference type="Proteomes" id="UP000247409">
    <property type="component" value="Unassembled WGS sequence"/>
</dbReference>
<keyword evidence="3" id="KW-0963">Cytoplasm</keyword>
<dbReference type="GO" id="GO:0003785">
    <property type="term" value="F:actin monomer binding"/>
    <property type="evidence" value="ECO:0007669"/>
    <property type="project" value="TreeGrafter"/>
</dbReference>
<evidence type="ECO:0000313" key="7">
    <source>
        <dbReference type="EMBL" id="PXF43215.1"/>
    </source>
</evidence>
<dbReference type="PANTHER" id="PTHR11604">
    <property type="entry name" value="PROFILIN"/>
    <property type="match status" value="1"/>
</dbReference>
<dbReference type="GO" id="GO:0005938">
    <property type="term" value="C:cell cortex"/>
    <property type="evidence" value="ECO:0007669"/>
    <property type="project" value="TreeGrafter"/>
</dbReference>
<comment type="similarity">
    <text evidence="2 6">Belongs to the profilin family.</text>
</comment>
<dbReference type="Gene3D" id="3.30.450.30">
    <property type="entry name" value="Dynein light chain 2a, cytoplasmic"/>
    <property type="match status" value="1"/>
</dbReference>
<name>A0A2V3IMA4_9FLOR</name>
<protein>
    <recommendedName>
        <fullName evidence="6">Profilin</fullName>
    </recommendedName>
</protein>
<accession>A0A2V3IMA4</accession>
<dbReference type="PANTHER" id="PTHR11604:SF0">
    <property type="entry name" value="PROFILIN"/>
    <property type="match status" value="1"/>
</dbReference>
<evidence type="ECO:0000256" key="2">
    <source>
        <dbReference type="ARBA" id="ARBA00010058"/>
    </source>
</evidence>
<dbReference type="EMBL" id="NBIV01000133">
    <property type="protein sequence ID" value="PXF43215.1"/>
    <property type="molecule type" value="Genomic_DNA"/>
</dbReference>
<dbReference type="SMART" id="SM00392">
    <property type="entry name" value="PROF"/>
    <property type="match status" value="1"/>
</dbReference>
<dbReference type="InterPro" id="IPR027310">
    <property type="entry name" value="Profilin_CS"/>
</dbReference>
<dbReference type="OrthoDB" id="421374at2759"/>
<dbReference type="InterPro" id="IPR005455">
    <property type="entry name" value="PFN_euk"/>
</dbReference>
<dbReference type="InterPro" id="IPR036140">
    <property type="entry name" value="PFN_sf"/>
</dbReference>
<dbReference type="GO" id="GO:0005856">
    <property type="term" value="C:cytoskeleton"/>
    <property type="evidence" value="ECO:0007669"/>
    <property type="project" value="UniProtKB-SubCell"/>
</dbReference>
<evidence type="ECO:0000256" key="6">
    <source>
        <dbReference type="RuleBase" id="RU003909"/>
    </source>
</evidence>
<keyword evidence="8" id="KW-1185">Reference proteome</keyword>
<evidence type="ECO:0000256" key="1">
    <source>
        <dbReference type="ARBA" id="ARBA00004245"/>
    </source>
</evidence>
<evidence type="ECO:0000256" key="3">
    <source>
        <dbReference type="ARBA" id="ARBA00022490"/>
    </source>
</evidence>
<keyword evidence="4 6" id="KW-0009">Actin-binding</keyword>
<evidence type="ECO:0000256" key="5">
    <source>
        <dbReference type="ARBA" id="ARBA00023212"/>
    </source>
</evidence>
<dbReference type="STRING" id="448386.A0A2V3IMA4"/>
<proteinExistence type="inferred from homology"/>
<reference evidence="7 8" key="1">
    <citation type="journal article" date="2018" name="Mol. Biol. Evol.">
        <title>Analysis of the draft genome of the red seaweed Gracilariopsis chorda provides insights into genome size evolution in Rhodophyta.</title>
        <authorList>
            <person name="Lee J."/>
            <person name="Yang E.C."/>
            <person name="Graf L."/>
            <person name="Yang J.H."/>
            <person name="Qiu H."/>
            <person name="Zel Zion U."/>
            <person name="Chan C.X."/>
            <person name="Stephens T.G."/>
            <person name="Weber A.P.M."/>
            <person name="Boo G.H."/>
            <person name="Boo S.M."/>
            <person name="Kim K.M."/>
            <person name="Shin Y."/>
            <person name="Jung M."/>
            <person name="Lee S.J."/>
            <person name="Yim H.S."/>
            <person name="Lee J.H."/>
            <person name="Bhattacharya D."/>
            <person name="Yoon H.S."/>
        </authorList>
    </citation>
    <scope>NUCLEOTIDE SEQUENCE [LARGE SCALE GENOMIC DNA]</scope>
    <source>
        <strain evidence="7 8">SKKU-2015</strain>
        <tissue evidence="7">Whole body</tissue>
    </source>
</reference>
<dbReference type="PROSITE" id="PS00414">
    <property type="entry name" value="PROFILIN"/>
    <property type="match status" value="1"/>
</dbReference>
<keyword evidence="5" id="KW-0206">Cytoskeleton</keyword>